<dbReference type="EMBL" id="BMHQ01000011">
    <property type="protein sequence ID" value="GGE25360.1"/>
    <property type="molecule type" value="Genomic_DNA"/>
</dbReference>
<evidence type="ECO:0008006" key="3">
    <source>
        <dbReference type="Google" id="ProtNLM"/>
    </source>
</evidence>
<dbReference type="RefSeq" id="WP_188648651.1">
    <property type="nucleotide sequence ID" value="NZ_BMHQ01000011.1"/>
</dbReference>
<organism evidence="1 2">
    <name type="scientific">Marinithermofilum abyssi</name>
    <dbReference type="NCBI Taxonomy" id="1571185"/>
    <lineage>
        <taxon>Bacteria</taxon>
        <taxon>Bacillati</taxon>
        <taxon>Bacillota</taxon>
        <taxon>Bacilli</taxon>
        <taxon>Bacillales</taxon>
        <taxon>Thermoactinomycetaceae</taxon>
        <taxon>Marinithermofilum</taxon>
    </lineage>
</organism>
<accession>A0A8J2YEK4</accession>
<name>A0A8J2YEK4_9BACL</name>
<evidence type="ECO:0000313" key="2">
    <source>
        <dbReference type="Proteomes" id="UP000625210"/>
    </source>
</evidence>
<dbReference type="AlphaFoldDB" id="A0A8J2YEK4"/>
<keyword evidence="2" id="KW-1185">Reference proteome</keyword>
<reference evidence="1" key="2">
    <citation type="submission" date="2020-09" db="EMBL/GenBank/DDBJ databases">
        <authorList>
            <person name="Sun Q."/>
            <person name="Zhou Y."/>
        </authorList>
    </citation>
    <scope>NUCLEOTIDE SEQUENCE</scope>
    <source>
        <strain evidence="1">CGMCC 1.15179</strain>
    </source>
</reference>
<gene>
    <name evidence="1" type="ORF">GCM10011571_29420</name>
</gene>
<comment type="caution">
    <text evidence="1">The sequence shown here is derived from an EMBL/GenBank/DDBJ whole genome shotgun (WGS) entry which is preliminary data.</text>
</comment>
<reference evidence="1" key="1">
    <citation type="journal article" date="2014" name="Int. J. Syst. Evol. Microbiol.">
        <title>Complete genome sequence of Corynebacterium casei LMG S-19264T (=DSM 44701T), isolated from a smear-ripened cheese.</title>
        <authorList>
            <consortium name="US DOE Joint Genome Institute (JGI-PGF)"/>
            <person name="Walter F."/>
            <person name="Albersmeier A."/>
            <person name="Kalinowski J."/>
            <person name="Ruckert C."/>
        </authorList>
    </citation>
    <scope>NUCLEOTIDE SEQUENCE</scope>
    <source>
        <strain evidence="1">CGMCC 1.15179</strain>
    </source>
</reference>
<sequence length="73" mass="8483">MDWVLTHGSASGFPIDMIYLDEQGNCTQRRVRICSVEKDYILGFCYERRAFRRFKRSGILAAMKGEGHRGPRQ</sequence>
<evidence type="ECO:0000313" key="1">
    <source>
        <dbReference type="EMBL" id="GGE25360.1"/>
    </source>
</evidence>
<dbReference type="Proteomes" id="UP000625210">
    <property type="component" value="Unassembled WGS sequence"/>
</dbReference>
<proteinExistence type="predicted"/>
<protein>
    <recommendedName>
        <fullName evidence="3">WYL domain-containing protein</fullName>
    </recommendedName>
</protein>